<dbReference type="SUPFAM" id="SSF56300">
    <property type="entry name" value="Metallo-dependent phosphatases"/>
    <property type="match status" value="1"/>
</dbReference>
<dbReference type="SUPFAM" id="SSF51905">
    <property type="entry name" value="FAD/NAD(P)-binding domain"/>
    <property type="match status" value="1"/>
</dbReference>
<keyword evidence="1" id="KW-0285">Flavoprotein</keyword>
<dbReference type="InterPro" id="IPR052900">
    <property type="entry name" value="Phospholipid_Metab_Enz"/>
</dbReference>
<dbReference type="AlphaFoldDB" id="A0A8H7ED82"/>
<keyword evidence="3" id="KW-0560">Oxidoreductase</keyword>
<evidence type="ECO:0000256" key="1">
    <source>
        <dbReference type="ARBA" id="ARBA00022630"/>
    </source>
</evidence>
<protein>
    <recommendedName>
        <fullName evidence="9">FAD-binding domain-containing protein</fullName>
    </recommendedName>
</protein>
<dbReference type="PANTHER" id="PTHR43606:SF7">
    <property type="entry name" value="PHOSPHATASE, PUTATIVE (AFU_ORTHOLOGUE AFUA_6G08710)-RELATED"/>
    <property type="match status" value="1"/>
</dbReference>
<dbReference type="GO" id="GO:0016491">
    <property type="term" value="F:oxidoreductase activity"/>
    <property type="evidence" value="ECO:0007669"/>
    <property type="project" value="UniProtKB-KW"/>
</dbReference>
<dbReference type="InterPro" id="IPR018946">
    <property type="entry name" value="PhoD-like_MPP"/>
</dbReference>
<evidence type="ECO:0008006" key="9">
    <source>
        <dbReference type="Google" id="ProtNLM"/>
    </source>
</evidence>
<dbReference type="Pfam" id="PF16655">
    <property type="entry name" value="PhoD_N"/>
    <property type="match status" value="1"/>
</dbReference>
<sequence>MAPKIAIIGAGPGGCILARLLLTQCDCKTIIFEAESSINHRSQGGTLDLRTDTGLAAIRMAGLWDEFQKYARYDGESLLVTDKHLTTWLRRGGRKTEDVKGGSGDAPEIDRTDLRKMLMESLPPNTVRWGYKLSRVEECSTGLRLIVANGDVLDGFDLIVGCDGAFSKTRNLLTSEKPHYSGLGGWTMLIPNAEHTAPEVYKLVNRGSVFAYSDGKTLAIQQLSDESIYVSYYGQHPEDFTQTCGFDAQSDIESAKTVLRKSLHDWRPELLDAIEKATTGIVWRNLYQLPVGFTWPHRPGVTLLGDAAHVMTPFAGIGVNTAFNDAMVLTKHIVAYSSSNPSDEGVDQVNALGQYVEKYETEMFKHAHAAQRRTEGAKNAMLFTPGAPRTSIETWVLWQAGDQPFVNMKLQYLSLLPLASIASASWSKNLNYRSPSEHHPALGVSIHKVVKRNDPASSYAASGLSFTHGVASGDPYPNSVILWTRVAPQSDNSQSNLTVTGYAPLFDHDNEKYVKISKAPVCVEYKVYDNKNGSTVVDSGKVFTSSDVDFTVKVEAKNLKAYSTYYYQFNVCGSENKSPLGRTKTTPNADDDITDVSLAVYSCSNYPFGFFNAYGNVARKDSVDYVIHLGDYIYEYKNGDYGWGNSIDRIPQPDHEIFTLYDYRRRLATYRTDLDLLASHEQFPWIPVWDDHEVADNTYRDGMSELNNTEDSFLRDGGVSVDQRKMNAVRAYYEWMPIRQVDMDDNLRIWRSFSIGKLVDLMMLDTRQYDRSITDLYWNTDYVHDISNDAGRSLMGSRQENWFYRSLSESAERGATWRMVGSQIVFSRVNQSAAYGEENPLNYDAWDGYQANKNRTLNHLYSNNINNNIFLAGDSHASWVSDLVWLDEKNYSSATGAGSIGVEFAGSAVTSPCPYGANITLATANNYSSIIQSANAELQWQDLYYRGYFELHFSHEELTANFFGMPTVVTRNGWEIPIANFTVKSGENRLQRPVAGGVVESGSLKGGKTVQTNLTIDTNNGTWFVSHADLEVL</sequence>
<evidence type="ECO:0000259" key="5">
    <source>
        <dbReference type="Pfam" id="PF09423"/>
    </source>
</evidence>
<evidence type="ECO:0000256" key="2">
    <source>
        <dbReference type="ARBA" id="ARBA00022827"/>
    </source>
</evidence>
<dbReference type="Pfam" id="PF01494">
    <property type="entry name" value="FAD_binding_3"/>
    <property type="match status" value="1"/>
</dbReference>
<dbReference type="Gene3D" id="3.50.50.60">
    <property type="entry name" value="FAD/NAD(P)-binding domain"/>
    <property type="match status" value="1"/>
</dbReference>
<keyword evidence="2" id="KW-0274">FAD</keyword>
<evidence type="ECO:0000313" key="8">
    <source>
        <dbReference type="Proteomes" id="UP000596902"/>
    </source>
</evidence>
<organism evidence="7 8">
    <name type="scientific">Alternaria burnsii</name>
    <dbReference type="NCBI Taxonomy" id="1187904"/>
    <lineage>
        <taxon>Eukaryota</taxon>
        <taxon>Fungi</taxon>
        <taxon>Dikarya</taxon>
        <taxon>Ascomycota</taxon>
        <taxon>Pezizomycotina</taxon>
        <taxon>Dothideomycetes</taxon>
        <taxon>Pleosporomycetidae</taxon>
        <taxon>Pleosporales</taxon>
        <taxon>Pleosporineae</taxon>
        <taxon>Pleosporaceae</taxon>
        <taxon>Alternaria</taxon>
        <taxon>Alternaria sect. Alternaria</taxon>
    </lineage>
</organism>
<dbReference type="InterPro" id="IPR032093">
    <property type="entry name" value="PhoD_N"/>
</dbReference>
<dbReference type="CDD" id="cd07389">
    <property type="entry name" value="MPP_PhoD"/>
    <property type="match status" value="1"/>
</dbReference>
<feature type="domain" description="Phospholipase D N-terminal" evidence="6">
    <location>
        <begin position="468"/>
        <end position="585"/>
    </location>
</feature>
<accession>A0A8H7ED82</accession>
<reference evidence="7" key="2">
    <citation type="submission" date="2020-08" db="EMBL/GenBank/DDBJ databases">
        <title>Draft Genome Sequence of Cumin Blight Pathogen Alternaria burnsii.</title>
        <authorList>
            <person name="Feng Z."/>
        </authorList>
    </citation>
    <scope>NUCLEOTIDE SEQUENCE</scope>
    <source>
        <strain evidence="7">CBS107.38</strain>
    </source>
</reference>
<comment type="caution">
    <text evidence="7">The sequence shown here is derived from an EMBL/GenBank/DDBJ whole genome shotgun (WGS) entry which is preliminary data.</text>
</comment>
<evidence type="ECO:0000256" key="3">
    <source>
        <dbReference type="ARBA" id="ARBA00023002"/>
    </source>
</evidence>
<dbReference type="InterPro" id="IPR038607">
    <property type="entry name" value="PhoD-like_sf"/>
</dbReference>
<gene>
    <name evidence="7" type="ORF">GT037_006181</name>
</gene>
<keyword evidence="8" id="KW-1185">Reference proteome</keyword>
<dbReference type="Pfam" id="PF09423">
    <property type="entry name" value="PhoD"/>
    <property type="match status" value="1"/>
</dbReference>
<evidence type="ECO:0000259" key="6">
    <source>
        <dbReference type="Pfam" id="PF16655"/>
    </source>
</evidence>
<feature type="domain" description="FAD-binding" evidence="4">
    <location>
        <begin position="5"/>
        <end position="347"/>
    </location>
</feature>
<dbReference type="PRINTS" id="PR00420">
    <property type="entry name" value="RNGMNOXGNASE"/>
</dbReference>
<dbReference type="PANTHER" id="PTHR43606">
    <property type="entry name" value="PHOSPHATASE, PUTATIVE (AFU_ORTHOLOGUE AFUA_6G08710)-RELATED"/>
    <property type="match status" value="1"/>
</dbReference>
<dbReference type="Gene3D" id="3.60.21.70">
    <property type="entry name" value="PhoD-like phosphatase"/>
    <property type="match status" value="1"/>
</dbReference>
<dbReference type="RefSeq" id="XP_038785725.1">
    <property type="nucleotide sequence ID" value="XM_038931228.1"/>
</dbReference>
<dbReference type="Gene3D" id="2.60.40.380">
    <property type="entry name" value="Purple acid phosphatase-like, N-terminal"/>
    <property type="match status" value="1"/>
</dbReference>
<proteinExistence type="predicted"/>
<dbReference type="InterPro" id="IPR002938">
    <property type="entry name" value="FAD-bd"/>
</dbReference>
<dbReference type="EMBL" id="JAAABM010000008">
    <property type="protein sequence ID" value="KAF7675462.1"/>
    <property type="molecule type" value="Genomic_DNA"/>
</dbReference>
<dbReference type="GeneID" id="62204406"/>
<dbReference type="GO" id="GO:0071949">
    <property type="term" value="F:FAD binding"/>
    <property type="evidence" value="ECO:0007669"/>
    <property type="project" value="InterPro"/>
</dbReference>
<dbReference type="InterPro" id="IPR036188">
    <property type="entry name" value="FAD/NAD-bd_sf"/>
</dbReference>
<reference evidence="7" key="1">
    <citation type="submission" date="2020-01" db="EMBL/GenBank/DDBJ databases">
        <authorList>
            <person name="Feng Z.H.Z."/>
        </authorList>
    </citation>
    <scope>NUCLEOTIDE SEQUENCE</scope>
    <source>
        <strain evidence="7">CBS107.38</strain>
    </source>
</reference>
<evidence type="ECO:0000259" key="4">
    <source>
        <dbReference type="Pfam" id="PF01494"/>
    </source>
</evidence>
<feature type="domain" description="PhoD-like phosphatase metallophosphatase" evidence="5">
    <location>
        <begin position="598"/>
        <end position="962"/>
    </location>
</feature>
<evidence type="ECO:0000313" key="7">
    <source>
        <dbReference type="EMBL" id="KAF7675462.1"/>
    </source>
</evidence>
<dbReference type="InterPro" id="IPR029052">
    <property type="entry name" value="Metallo-depent_PP-like"/>
</dbReference>
<dbReference type="Proteomes" id="UP000596902">
    <property type="component" value="Unassembled WGS sequence"/>
</dbReference>
<name>A0A8H7ED82_9PLEO</name>